<organism evidence="1 2">
    <name type="scientific">Oryza sativa subsp. japonica</name>
    <name type="common">Rice</name>
    <dbReference type="NCBI Taxonomy" id="39947"/>
    <lineage>
        <taxon>Eukaryota</taxon>
        <taxon>Viridiplantae</taxon>
        <taxon>Streptophyta</taxon>
        <taxon>Embryophyta</taxon>
        <taxon>Tracheophyta</taxon>
        <taxon>Spermatophyta</taxon>
        <taxon>Magnoliopsida</taxon>
        <taxon>Liliopsida</taxon>
        <taxon>Poales</taxon>
        <taxon>Poaceae</taxon>
        <taxon>BOP clade</taxon>
        <taxon>Oryzoideae</taxon>
        <taxon>Oryzeae</taxon>
        <taxon>Oryzinae</taxon>
        <taxon>Oryza</taxon>
        <taxon>Oryza sativa</taxon>
    </lineage>
</organism>
<keyword evidence="2" id="KW-1185">Reference proteome</keyword>
<dbReference type="AlphaFoldDB" id="A0A0P0XGI5"/>
<dbReference type="Proteomes" id="UP000059680">
    <property type="component" value="Chromosome 8"/>
</dbReference>
<reference evidence="1 2" key="2">
    <citation type="journal article" date="2013" name="Plant Cell Physiol.">
        <title>Rice Annotation Project Database (RAP-DB): an integrative and interactive database for rice genomics.</title>
        <authorList>
            <person name="Sakai H."/>
            <person name="Lee S.S."/>
            <person name="Tanaka T."/>
            <person name="Numa H."/>
            <person name="Kim J."/>
            <person name="Kawahara Y."/>
            <person name="Wakimoto H."/>
            <person name="Yang C.C."/>
            <person name="Iwamoto M."/>
            <person name="Abe T."/>
            <person name="Yamada Y."/>
            <person name="Muto A."/>
            <person name="Inokuchi H."/>
            <person name="Ikemura T."/>
            <person name="Matsumoto T."/>
            <person name="Sasaki T."/>
            <person name="Itoh T."/>
        </authorList>
    </citation>
    <scope>NUCLEOTIDE SEQUENCE [LARGE SCALE GENOMIC DNA]</scope>
    <source>
        <strain evidence="2">cv. Nipponbare</strain>
    </source>
</reference>
<sequence length="178" mass="19718">MSRSPVRPLSDKSKLCSSTKLLNNGGMPPTSPLLQIFNAMPSFTNLPNDEGILPPRTLPPSCSSISISNCERESGMPPLNLFSCNRSCDRNLRLLTVVSAEPFKELKLKSSKYSLEQLEICTGRTPCRLFCERFSTLKFTKSLISDGIGPTNLFSDHFIIVIFTHLPKLAGMLPLKEL</sequence>
<dbReference type="PaxDb" id="39947-A0A0P0XGI5"/>
<proteinExistence type="predicted"/>
<reference evidence="2" key="1">
    <citation type="journal article" date="2005" name="Nature">
        <title>The map-based sequence of the rice genome.</title>
        <authorList>
            <consortium name="International rice genome sequencing project (IRGSP)"/>
            <person name="Matsumoto T."/>
            <person name="Wu J."/>
            <person name="Kanamori H."/>
            <person name="Katayose Y."/>
            <person name="Fujisawa M."/>
            <person name="Namiki N."/>
            <person name="Mizuno H."/>
            <person name="Yamamoto K."/>
            <person name="Antonio B.A."/>
            <person name="Baba T."/>
            <person name="Sakata K."/>
            <person name="Nagamura Y."/>
            <person name="Aoki H."/>
            <person name="Arikawa K."/>
            <person name="Arita K."/>
            <person name="Bito T."/>
            <person name="Chiden Y."/>
            <person name="Fujitsuka N."/>
            <person name="Fukunaka R."/>
            <person name="Hamada M."/>
            <person name="Harada C."/>
            <person name="Hayashi A."/>
            <person name="Hijishita S."/>
            <person name="Honda M."/>
            <person name="Hosokawa S."/>
            <person name="Ichikawa Y."/>
            <person name="Idonuma A."/>
            <person name="Iijima M."/>
            <person name="Ikeda M."/>
            <person name="Ikeno M."/>
            <person name="Ito K."/>
            <person name="Ito S."/>
            <person name="Ito T."/>
            <person name="Ito Y."/>
            <person name="Ito Y."/>
            <person name="Iwabuchi A."/>
            <person name="Kamiya K."/>
            <person name="Karasawa W."/>
            <person name="Kurita K."/>
            <person name="Katagiri S."/>
            <person name="Kikuta A."/>
            <person name="Kobayashi H."/>
            <person name="Kobayashi N."/>
            <person name="Machita K."/>
            <person name="Maehara T."/>
            <person name="Masukawa M."/>
            <person name="Mizubayashi T."/>
            <person name="Mukai Y."/>
            <person name="Nagasaki H."/>
            <person name="Nagata Y."/>
            <person name="Naito S."/>
            <person name="Nakashima M."/>
            <person name="Nakama Y."/>
            <person name="Nakamichi Y."/>
            <person name="Nakamura M."/>
            <person name="Meguro A."/>
            <person name="Negishi M."/>
            <person name="Ohta I."/>
            <person name="Ohta T."/>
            <person name="Okamoto M."/>
            <person name="Ono N."/>
            <person name="Saji S."/>
            <person name="Sakaguchi M."/>
            <person name="Sakai K."/>
            <person name="Shibata M."/>
            <person name="Shimokawa T."/>
            <person name="Song J."/>
            <person name="Takazaki Y."/>
            <person name="Terasawa K."/>
            <person name="Tsugane M."/>
            <person name="Tsuji K."/>
            <person name="Ueda S."/>
            <person name="Waki K."/>
            <person name="Yamagata H."/>
            <person name="Yamamoto M."/>
            <person name="Yamamoto S."/>
            <person name="Yamane H."/>
            <person name="Yoshiki S."/>
            <person name="Yoshihara R."/>
            <person name="Yukawa K."/>
            <person name="Zhong H."/>
            <person name="Yano M."/>
            <person name="Yuan Q."/>
            <person name="Ouyang S."/>
            <person name="Liu J."/>
            <person name="Jones K.M."/>
            <person name="Gansberger K."/>
            <person name="Moffat K."/>
            <person name="Hill J."/>
            <person name="Bera J."/>
            <person name="Fadrosh D."/>
            <person name="Jin S."/>
            <person name="Johri S."/>
            <person name="Kim M."/>
            <person name="Overton L."/>
            <person name="Reardon M."/>
            <person name="Tsitrin T."/>
            <person name="Vuong H."/>
            <person name="Weaver B."/>
            <person name="Ciecko A."/>
            <person name="Tallon L."/>
            <person name="Jackson J."/>
            <person name="Pai G."/>
            <person name="Aken S.V."/>
            <person name="Utterback T."/>
            <person name="Reidmuller S."/>
            <person name="Feldblyum T."/>
            <person name="Hsiao J."/>
            <person name="Zismann V."/>
            <person name="Iobst S."/>
            <person name="de Vazeille A.R."/>
            <person name="Buell C.R."/>
            <person name="Ying K."/>
            <person name="Li Y."/>
            <person name="Lu T."/>
            <person name="Huang Y."/>
            <person name="Zhao Q."/>
            <person name="Feng Q."/>
            <person name="Zhang L."/>
            <person name="Zhu J."/>
            <person name="Weng Q."/>
            <person name="Mu J."/>
            <person name="Lu Y."/>
            <person name="Fan D."/>
            <person name="Liu Y."/>
            <person name="Guan J."/>
            <person name="Zhang Y."/>
            <person name="Yu S."/>
            <person name="Liu X."/>
            <person name="Zhang Y."/>
            <person name="Hong G."/>
            <person name="Han B."/>
            <person name="Choisne N."/>
            <person name="Demange N."/>
            <person name="Orjeda G."/>
            <person name="Samain S."/>
            <person name="Cattolico L."/>
            <person name="Pelletier E."/>
            <person name="Couloux A."/>
            <person name="Segurens B."/>
            <person name="Wincker P."/>
            <person name="D'Hont A."/>
            <person name="Scarpelli C."/>
            <person name="Weissenbach J."/>
            <person name="Salanoubat M."/>
            <person name="Quetier F."/>
            <person name="Yu Y."/>
            <person name="Kim H.R."/>
            <person name="Rambo T."/>
            <person name="Currie J."/>
            <person name="Collura K."/>
            <person name="Luo M."/>
            <person name="Yang T."/>
            <person name="Ammiraju J.S.S."/>
            <person name="Engler F."/>
            <person name="Soderlund C."/>
            <person name="Wing R.A."/>
            <person name="Palmer L.E."/>
            <person name="de la Bastide M."/>
            <person name="Spiegel L."/>
            <person name="Nascimento L."/>
            <person name="Zutavern T."/>
            <person name="O'Shaughnessy A."/>
            <person name="Dike S."/>
            <person name="Dedhia N."/>
            <person name="Preston R."/>
            <person name="Balija V."/>
            <person name="McCombie W.R."/>
            <person name="Chow T."/>
            <person name="Chen H."/>
            <person name="Chung M."/>
            <person name="Chen C."/>
            <person name="Shaw J."/>
            <person name="Wu H."/>
            <person name="Hsiao K."/>
            <person name="Chao Y."/>
            <person name="Chu M."/>
            <person name="Cheng C."/>
            <person name="Hour A."/>
            <person name="Lee P."/>
            <person name="Lin S."/>
            <person name="Lin Y."/>
            <person name="Liou J."/>
            <person name="Liu S."/>
            <person name="Hsing Y."/>
            <person name="Raghuvanshi S."/>
            <person name="Mohanty A."/>
            <person name="Bharti A.K."/>
            <person name="Gaur A."/>
            <person name="Gupta V."/>
            <person name="Kumar D."/>
            <person name="Ravi V."/>
            <person name="Vij S."/>
            <person name="Kapur A."/>
            <person name="Khurana P."/>
            <person name="Khurana P."/>
            <person name="Khurana J.P."/>
            <person name="Tyagi A.K."/>
            <person name="Gaikwad K."/>
            <person name="Singh A."/>
            <person name="Dalal V."/>
            <person name="Srivastava S."/>
            <person name="Dixit A."/>
            <person name="Pal A.K."/>
            <person name="Ghazi I.A."/>
            <person name="Yadav M."/>
            <person name="Pandit A."/>
            <person name="Bhargava A."/>
            <person name="Sureshbabu K."/>
            <person name="Batra K."/>
            <person name="Sharma T.R."/>
            <person name="Mohapatra T."/>
            <person name="Singh N.K."/>
            <person name="Messing J."/>
            <person name="Nelson A.B."/>
            <person name="Fuks G."/>
            <person name="Kavchok S."/>
            <person name="Keizer G."/>
            <person name="Linton E."/>
            <person name="Llaca V."/>
            <person name="Song R."/>
            <person name="Tanyolac B."/>
            <person name="Young S."/>
            <person name="Ho-Il K."/>
            <person name="Hahn J.H."/>
            <person name="Sangsakoo G."/>
            <person name="Vanavichit A."/>
            <person name="de Mattos Luiz.A.T."/>
            <person name="Zimmer P.D."/>
            <person name="Malone G."/>
            <person name="Dellagostin O."/>
            <person name="de Oliveira A.C."/>
            <person name="Bevan M."/>
            <person name="Bancroft I."/>
            <person name="Minx P."/>
            <person name="Cordum H."/>
            <person name="Wilson R."/>
            <person name="Cheng Z."/>
            <person name="Jin W."/>
            <person name="Jiang J."/>
            <person name="Leong S.A."/>
            <person name="Iwama H."/>
            <person name="Gojobori T."/>
            <person name="Itoh T."/>
            <person name="Niimura Y."/>
            <person name="Fujii Y."/>
            <person name="Habara T."/>
            <person name="Sakai H."/>
            <person name="Sato Y."/>
            <person name="Wilson G."/>
            <person name="Kumar K."/>
            <person name="McCouch S."/>
            <person name="Juretic N."/>
            <person name="Hoen D."/>
            <person name="Wright S."/>
            <person name="Bruskiewich R."/>
            <person name="Bureau T."/>
            <person name="Miyao A."/>
            <person name="Hirochika H."/>
            <person name="Nishikawa T."/>
            <person name="Kadowaki K."/>
            <person name="Sugiura M."/>
            <person name="Burr B."/>
            <person name="Sasaki T."/>
        </authorList>
    </citation>
    <scope>NUCLEOTIDE SEQUENCE [LARGE SCALE GENOMIC DNA]</scope>
    <source>
        <strain evidence="2">cv. Nipponbare</strain>
    </source>
</reference>
<accession>A0A0P0XGI5</accession>
<dbReference type="EMBL" id="AP014964">
    <property type="protein sequence ID" value="BAT05667.1"/>
    <property type="molecule type" value="Genomic_DNA"/>
</dbReference>
<protein>
    <submittedName>
        <fullName evidence="1">Os08g0446250 protein</fullName>
    </submittedName>
</protein>
<evidence type="ECO:0000313" key="1">
    <source>
        <dbReference type="EMBL" id="BAT05667.1"/>
    </source>
</evidence>
<evidence type="ECO:0000313" key="2">
    <source>
        <dbReference type="Proteomes" id="UP000059680"/>
    </source>
</evidence>
<dbReference type="Gramene" id="Os08t0446250-00">
    <property type="protein sequence ID" value="Os08t0446250-00"/>
    <property type="gene ID" value="Os08g0446250"/>
</dbReference>
<dbReference type="InParanoid" id="A0A0P0XGI5"/>
<reference evidence="1 2" key="3">
    <citation type="journal article" date="2013" name="Rice">
        <title>Improvement of the Oryza sativa Nipponbare reference genome using next generation sequence and optical map data.</title>
        <authorList>
            <person name="Kawahara Y."/>
            <person name="de la Bastide M."/>
            <person name="Hamilton J.P."/>
            <person name="Kanamori H."/>
            <person name="McCombie W.R."/>
            <person name="Ouyang S."/>
            <person name="Schwartz D.C."/>
            <person name="Tanaka T."/>
            <person name="Wu J."/>
            <person name="Zhou S."/>
            <person name="Childs K.L."/>
            <person name="Davidson R.M."/>
            <person name="Lin H."/>
            <person name="Quesada-Ocampo L."/>
            <person name="Vaillancourt B."/>
            <person name="Sakai H."/>
            <person name="Lee S.S."/>
            <person name="Kim J."/>
            <person name="Numa H."/>
            <person name="Itoh T."/>
            <person name="Buell C.R."/>
            <person name="Matsumoto T."/>
        </authorList>
    </citation>
    <scope>NUCLEOTIDE SEQUENCE [LARGE SCALE GENOMIC DNA]</scope>
    <source>
        <strain evidence="2">cv. Nipponbare</strain>
    </source>
</reference>
<gene>
    <name evidence="1" type="ordered locus">Os08g0446250</name>
    <name evidence="1" type="ORF">OSNPB_080446250</name>
</gene>
<name>A0A0P0XGI5_ORYSJ</name>